<dbReference type="SUPFAM" id="SSF52777">
    <property type="entry name" value="CoA-dependent acyltransferases"/>
    <property type="match status" value="1"/>
</dbReference>
<reference evidence="12 13" key="1">
    <citation type="submission" date="2016-07" db="EMBL/GenBank/DDBJ databases">
        <title>Pervasive Adenine N6-methylation of Active Genes in Fungi.</title>
        <authorList>
            <consortium name="DOE Joint Genome Institute"/>
            <person name="Mondo S.J."/>
            <person name="Dannebaum R.O."/>
            <person name="Kuo R.C."/>
            <person name="Labutti K."/>
            <person name="Haridas S."/>
            <person name="Kuo A."/>
            <person name="Salamov A."/>
            <person name="Ahrendt S.R."/>
            <person name="Lipzen A."/>
            <person name="Sullivan W."/>
            <person name="Andreopoulos W.B."/>
            <person name="Clum A."/>
            <person name="Lindquist E."/>
            <person name="Daum C."/>
            <person name="Ramamoorthy G.K."/>
            <person name="Gryganskyi A."/>
            <person name="Culley D."/>
            <person name="Magnuson J.K."/>
            <person name="James T.Y."/>
            <person name="O'Malley M.A."/>
            <person name="Stajich J.E."/>
            <person name="Spatafora J.W."/>
            <person name="Visel A."/>
            <person name="Grigoriev I.V."/>
        </authorList>
    </citation>
    <scope>NUCLEOTIDE SEQUENCE [LARGE SCALE GENOMIC DNA]</scope>
    <source>
        <strain evidence="12 13">NRRL 2496</strain>
    </source>
</reference>
<feature type="domain" description="O-acyltransferase WSD1 C-terminal" evidence="11">
    <location>
        <begin position="332"/>
        <end position="472"/>
    </location>
</feature>
<keyword evidence="3" id="KW-0808">Transferase</keyword>
<dbReference type="PANTHER" id="PTHR31650:SF1">
    <property type="entry name" value="WAX ESTER SYNTHASE_DIACYLGLYCEROL ACYLTRANSFERASE 4-RELATED"/>
    <property type="match status" value="1"/>
</dbReference>
<dbReference type="GO" id="GO:0005886">
    <property type="term" value="C:plasma membrane"/>
    <property type="evidence" value="ECO:0007669"/>
    <property type="project" value="TreeGrafter"/>
</dbReference>
<evidence type="ECO:0000256" key="2">
    <source>
        <dbReference type="ARBA" id="ARBA00005189"/>
    </source>
</evidence>
<dbReference type="InParanoid" id="A0A1X2HFV6"/>
<evidence type="ECO:0000256" key="7">
    <source>
        <dbReference type="ARBA" id="ARBA00048109"/>
    </source>
</evidence>
<evidence type="ECO:0000313" key="13">
    <source>
        <dbReference type="Proteomes" id="UP000242180"/>
    </source>
</evidence>
<gene>
    <name evidence="12" type="ORF">BCR43DRAFT_514209</name>
</gene>
<protein>
    <submittedName>
        <fullName evidence="12">Uncharacterized protein</fullName>
    </submittedName>
</protein>
<dbReference type="InterPro" id="IPR004255">
    <property type="entry name" value="O-acyltransferase_WSD1_N"/>
</dbReference>
<comment type="catalytic activity">
    <reaction evidence="6">
        <text>a long chain fatty alcohol + a fatty acyl-CoA = a long-chain alcohol wax ester + CoA</text>
        <dbReference type="Rhea" id="RHEA:38443"/>
        <dbReference type="ChEBI" id="CHEBI:17135"/>
        <dbReference type="ChEBI" id="CHEBI:57287"/>
        <dbReference type="ChEBI" id="CHEBI:77636"/>
        <dbReference type="ChEBI" id="CHEBI:235323"/>
        <dbReference type="EC" id="2.3.1.75"/>
    </reaction>
</comment>
<keyword evidence="9" id="KW-0812">Transmembrane</keyword>
<dbReference type="Pfam" id="PF06974">
    <property type="entry name" value="WS_DGAT_C"/>
    <property type="match status" value="1"/>
</dbReference>
<sequence length="490" mass="55820">MNAGRLSGLDNFWLQIENPRRLMTVSSLWTFDDQLNSQQVYNALDLLCARYPRFGLVPAHGSFWQTPAWCRPIGWTPTMNVEQHRLCAPTREALEEYIADQARTLALSHKLLLMPLWELHAISGLENGRCAMFWKAHHCMADGAAFVGSLISTTLEDTKKMEPVGDTKRKRRQRLKQQDQQQQYQEKRSECVPPVPDQLWQHLPPPLRLTLTWSYRIFHNLWLVFILLLHDIWLCIYALLALVCPEPKRDLWYSGLQDHRKQVAWSGAIRLKDVKTVRHAWGGTVNDIMTLVLVRCIKGALAERGQCHDKYLRFLVPISQRSSEPEQGSSFGNVVSGTWGTFSMQDMDTQSLLHQIRTEMQAIKMSRVPRLMYEFGTRFLLAYAPCLLPLGVIERMANVPHAVFTNVPGPQEAILWGGQVIRDYSILPPQSGKGCLAIGLISYCGDLRISIMADATPPGVARGVCDRFVPEFEFLLREAGMALTRRRVAS</sequence>
<dbReference type="GO" id="GO:0019432">
    <property type="term" value="P:triglyceride biosynthetic process"/>
    <property type="evidence" value="ECO:0007669"/>
    <property type="project" value="UniProtKB-UniPathway"/>
</dbReference>
<evidence type="ECO:0000256" key="5">
    <source>
        <dbReference type="ARBA" id="ARBA00024360"/>
    </source>
</evidence>
<evidence type="ECO:0000256" key="3">
    <source>
        <dbReference type="ARBA" id="ARBA00022679"/>
    </source>
</evidence>
<comment type="caution">
    <text evidence="12">The sequence shown here is derived from an EMBL/GenBank/DDBJ whole genome shotgun (WGS) entry which is preliminary data.</text>
</comment>
<keyword evidence="13" id="KW-1185">Reference proteome</keyword>
<comment type="pathway">
    <text evidence="1">Glycerolipid metabolism; triacylglycerol biosynthesis.</text>
</comment>
<dbReference type="AlphaFoldDB" id="A0A1X2HFV6"/>
<organism evidence="12 13">
    <name type="scientific">Syncephalastrum racemosum</name>
    <name type="common">Filamentous fungus</name>
    <dbReference type="NCBI Taxonomy" id="13706"/>
    <lineage>
        <taxon>Eukaryota</taxon>
        <taxon>Fungi</taxon>
        <taxon>Fungi incertae sedis</taxon>
        <taxon>Mucoromycota</taxon>
        <taxon>Mucoromycotina</taxon>
        <taxon>Mucoromycetes</taxon>
        <taxon>Mucorales</taxon>
        <taxon>Syncephalastraceae</taxon>
        <taxon>Syncephalastrum</taxon>
    </lineage>
</organism>
<proteinExistence type="inferred from homology"/>
<dbReference type="UniPathway" id="UPA00282"/>
<name>A0A1X2HFV6_SYNRA</name>
<evidence type="ECO:0000256" key="6">
    <source>
        <dbReference type="ARBA" id="ARBA00047604"/>
    </source>
</evidence>
<evidence type="ECO:0000256" key="8">
    <source>
        <dbReference type="SAM" id="MobiDB-lite"/>
    </source>
</evidence>
<keyword evidence="9" id="KW-1133">Transmembrane helix</keyword>
<dbReference type="Proteomes" id="UP000242180">
    <property type="component" value="Unassembled WGS sequence"/>
</dbReference>
<feature type="transmembrane region" description="Helical" evidence="9">
    <location>
        <begin position="221"/>
        <end position="244"/>
    </location>
</feature>
<comment type="pathway">
    <text evidence="2">Lipid metabolism.</text>
</comment>
<evidence type="ECO:0000313" key="12">
    <source>
        <dbReference type="EMBL" id="ORY97845.1"/>
    </source>
</evidence>
<dbReference type="STRING" id="13706.A0A1X2HFV6"/>
<evidence type="ECO:0000256" key="9">
    <source>
        <dbReference type="SAM" id="Phobius"/>
    </source>
</evidence>
<evidence type="ECO:0000256" key="4">
    <source>
        <dbReference type="ARBA" id="ARBA00023315"/>
    </source>
</evidence>
<dbReference type="InterPro" id="IPR009721">
    <property type="entry name" value="O-acyltransferase_WSD1_C"/>
</dbReference>
<dbReference type="GO" id="GO:0047196">
    <property type="term" value="F:long-chain-alcohol O-fatty-acyltransferase activity"/>
    <property type="evidence" value="ECO:0007669"/>
    <property type="project" value="UniProtKB-EC"/>
</dbReference>
<dbReference type="InterPro" id="IPR045034">
    <property type="entry name" value="O-acyltransferase_WSD1-like"/>
</dbReference>
<dbReference type="OrthoDB" id="619536at2759"/>
<evidence type="ECO:0000259" key="11">
    <source>
        <dbReference type="Pfam" id="PF06974"/>
    </source>
</evidence>
<dbReference type="Pfam" id="PF03007">
    <property type="entry name" value="WS_DGAT_cat"/>
    <property type="match status" value="1"/>
</dbReference>
<comment type="catalytic activity">
    <reaction evidence="7">
        <text>an acyl-CoA + a 1,2-diacyl-sn-glycerol = a triacyl-sn-glycerol + CoA</text>
        <dbReference type="Rhea" id="RHEA:10868"/>
        <dbReference type="ChEBI" id="CHEBI:17815"/>
        <dbReference type="ChEBI" id="CHEBI:57287"/>
        <dbReference type="ChEBI" id="CHEBI:58342"/>
        <dbReference type="ChEBI" id="CHEBI:64615"/>
        <dbReference type="EC" id="2.3.1.20"/>
    </reaction>
</comment>
<dbReference type="PANTHER" id="PTHR31650">
    <property type="entry name" value="O-ACYLTRANSFERASE (WSD1-LIKE) FAMILY PROTEIN"/>
    <property type="match status" value="1"/>
</dbReference>
<comment type="similarity">
    <text evidence="5">In the N-terminal section; belongs to the long-chain O-acyltransferase family.</text>
</comment>
<dbReference type="EMBL" id="MCGN01000004">
    <property type="protein sequence ID" value="ORY97845.1"/>
    <property type="molecule type" value="Genomic_DNA"/>
</dbReference>
<dbReference type="OMA" id="MTKVHHA"/>
<feature type="region of interest" description="Disordered" evidence="8">
    <location>
        <begin position="159"/>
        <end position="188"/>
    </location>
</feature>
<evidence type="ECO:0000259" key="10">
    <source>
        <dbReference type="Pfam" id="PF03007"/>
    </source>
</evidence>
<evidence type="ECO:0000256" key="1">
    <source>
        <dbReference type="ARBA" id="ARBA00004771"/>
    </source>
</evidence>
<feature type="domain" description="O-acyltransferase WSD1-like N-terminal" evidence="10">
    <location>
        <begin position="6"/>
        <end position="181"/>
    </location>
</feature>
<accession>A0A1X2HFV6</accession>
<keyword evidence="4" id="KW-0012">Acyltransferase</keyword>
<keyword evidence="9" id="KW-0472">Membrane</keyword>
<dbReference type="GO" id="GO:0004144">
    <property type="term" value="F:diacylglycerol O-acyltransferase activity"/>
    <property type="evidence" value="ECO:0007669"/>
    <property type="project" value="UniProtKB-EC"/>
</dbReference>